<keyword evidence="4" id="KW-1185">Reference proteome</keyword>
<dbReference type="SMART" id="SM00220">
    <property type="entry name" value="S_TKc"/>
    <property type="match status" value="1"/>
</dbReference>
<dbReference type="InParanoid" id="A0A0H2S2J3"/>
<organism evidence="3 4">
    <name type="scientific">Schizopora paradoxa</name>
    <dbReference type="NCBI Taxonomy" id="27342"/>
    <lineage>
        <taxon>Eukaryota</taxon>
        <taxon>Fungi</taxon>
        <taxon>Dikarya</taxon>
        <taxon>Basidiomycota</taxon>
        <taxon>Agaricomycotina</taxon>
        <taxon>Agaricomycetes</taxon>
        <taxon>Hymenochaetales</taxon>
        <taxon>Schizoporaceae</taxon>
        <taxon>Schizopora</taxon>
    </lineage>
</organism>
<name>A0A0H2S2J3_9AGAM</name>
<dbReference type="GO" id="GO:0005524">
    <property type="term" value="F:ATP binding"/>
    <property type="evidence" value="ECO:0007669"/>
    <property type="project" value="InterPro"/>
</dbReference>
<dbReference type="InterPro" id="IPR011009">
    <property type="entry name" value="Kinase-like_dom_sf"/>
</dbReference>
<gene>
    <name evidence="3" type="ORF">SCHPADRAFT_936029</name>
</gene>
<proteinExistence type="predicted"/>
<feature type="region of interest" description="Disordered" evidence="1">
    <location>
        <begin position="640"/>
        <end position="701"/>
    </location>
</feature>
<dbReference type="STRING" id="27342.A0A0H2S2J3"/>
<dbReference type="PROSITE" id="PS50011">
    <property type="entry name" value="PROTEIN_KINASE_DOM"/>
    <property type="match status" value="1"/>
</dbReference>
<feature type="domain" description="Protein kinase" evidence="2">
    <location>
        <begin position="251"/>
        <end position="652"/>
    </location>
</feature>
<evidence type="ECO:0000259" key="2">
    <source>
        <dbReference type="PROSITE" id="PS50011"/>
    </source>
</evidence>
<dbReference type="AlphaFoldDB" id="A0A0H2S2J3"/>
<dbReference type="InterPro" id="IPR040976">
    <property type="entry name" value="Pkinase_fungal"/>
</dbReference>
<dbReference type="InterPro" id="IPR000719">
    <property type="entry name" value="Prot_kinase_dom"/>
</dbReference>
<dbReference type="PANTHER" id="PTHR38248:SF2">
    <property type="entry name" value="FUNK1 11"/>
    <property type="match status" value="1"/>
</dbReference>
<dbReference type="EMBL" id="KQ085893">
    <property type="protein sequence ID" value="KLO18530.1"/>
    <property type="molecule type" value="Genomic_DNA"/>
</dbReference>
<dbReference type="OrthoDB" id="5584477at2759"/>
<feature type="region of interest" description="Disordered" evidence="1">
    <location>
        <begin position="738"/>
        <end position="757"/>
    </location>
</feature>
<evidence type="ECO:0000313" key="4">
    <source>
        <dbReference type="Proteomes" id="UP000053477"/>
    </source>
</evidence>
<dbReference type="PANTHER" id="PTHR38248">
    <property type="entry name" value="FUNK1 6"/>
    <property type="match status" value="1"/>
</dbReference>
<dbReference type="Pfam" id="PF17667">
    <property type="entry name" value="Pkinase_fungal"/>
    <property type="match status" value="1"/>
</dbReference>
<accession>A0A0H2S2J3</accession>
<evidence type="ECO:0000313" key="3">
    <source>
        <dbReference type="EMBL" id="KLO18530.1"/>
    </source>
</evidence>
<sequence>MPKLESELINIGIDAIFKESLLPVKPEQIMEDQTLWKDHQWVKWPARNRGNSNAKHFDAVEMECFIKDIEEAAGRVDSTLMESKRGRSWASGFVDKIVRDEKDELKIPDLVLLDKRVNSKDATWKDVISVMNVVDVRPHRPEERKLDGLSAKYAEQIFKLQPGRRFVLTILVVKDKFRFEIFDRTGPLHCSEEPNIHCSIYYDVVQAILGTLFLDLQELGFDASVYDKKESGIEGTFMTVDNVEYQIETIYHEKEMYGRGTVCYKGVSQVDGSIVVIKDQWTNFTTGNREMEILEHLNKGEESSVCTPDGVRVIPKIISGHIVTFKTTNIVYRTNDEGEEEEVVEMKTVLDTTKYFRLRSTNKKKLLSHWRLVMAPFASKIQMFPSLEGFVTIFKDIVHAIRIAHSKGVLHRDISHRNILWYAHEGLPRGLLIDYDGAVFIHEKRESTGCGTLRYMALNRLTEPRIYPASYCEDLESLFYVMCFLTTTYDGPCDTQTVFPLGGVQLDDLDTANWSDCNGKPLEVYYDFKLNSMKNCEERVFGHIAPFFEMFKICLRRYHKLVFGPDNYIVKAWNEQYKSTLLIMQTQVRAWGGYEDEKLQRRMNEQLRIWDRPDPLVFDSLLETFDDMLAELERLDTAKKETAEETQVQETLVDEKAQVGDRSPATPEPLETEPSPQALLRREEVPLSPNRRKRKVSENDELEPLVSKRIKATAVPLQPSIAANVLVIESKQLKDKHFDSKEFAQDEDHATDKPTGG</sequence>
<reference evidence="3 4" key="1">
    <citation type="submission" date="2015-04" db="EMBL/GenBank/DDBJ databases">
        <title>Complete genome sequence of Schizopora paradoxa KUC8140, a cosmopolitan wood degrader in East Asia.</title>
        <authorList>
            <consortium name="DOE Joint Genome Institute"/>
            <person name="Min B."/>
            <person name="Park H."/>
            <person name="Jang Y."/>
            <person name="Kim J.-J."/>
            <person name="Kim K.H."/>
            <person name="Pangilinan J."/>
            <person name="Lipzen A."/>
            <person name="Riley R."/>
            <person name="Grigoriev I.V."/>
            <person name="Spatafora J.W."/>
            <person name="Choi I.-G."/>
        </authorList>
    </citation>
    <scope>NUCLEOTIDE SEQUENCE [LARGE SCALE GENOMIC DNA]</scope>
    <source>
        <strain evidence="3 4">KUC8140</strain>
    </source>
</reference>
<dbReference type="Gene3D" id="1.10.510.10">
    <property type="entry name" value="Transferase(Phosphotransferase) domain 1"/>
    <property type="match status" value="1"/>
</dbReference>
<protein>
    <recommendedName>
        <fullName evidence="2">Protein kinase domain-containing protein</fullName>
    </recommendedName>
</protein>
<dbReference type="SUPFAM" id="SSF56112">
    <property type="entry name" value="Protein kinase-like (PK-like)"/>
    <property type="match status" value="1"/>
</dbReference>
<evidence type="ECO:0000256" key="1">
    <source>
        <dbReference type="SAM" id="MobiDB-lite"/>
    </source>
</evidence>
<dbReference type="Proteomes" id="UP000053477">
    <property type="component" value="Unassembled WGS sequence"/>
</dbReference>
<dbReference type="GO" id="GO:0004672">
    <property type="term" value="F:protein kinase activity"/>
    <property type="evidence" value="ECO:0007669"/>
    <property type="project" value="InterPro"/>
</dbReference>